<organism evidence="5 6">
    <name type="scientific">Baekduia soli</name>
    <dbReference type="NCBI Taxonomy" id="496014"/>
    <lineage>
        <taxon>Bacteria</taxon>
        <taxon>Bacillati</taxon>
        <taxon>Actinomycetota</taxon>
        <taxon>Thermoleophilia</taxon>
        <taxon>Solirubrobacterales</taxon>
        <taxon>Baekduiaceae</taxon>
        <taxon>Baekduia</taxon>
    </lineage>
</organism>
<keyword evidence="4" id="KW-0812">Transmembrane</keyword>
<evidence type="ECO:0000256" key="4">
    <source>
        <dbReference type="SAM" id="Phobius"/>
    </source>
</evidence>
<dbReference type="Pfam" id="PF05977">
    <property type="entry name" value="MFS_3"/>
    <property type="match status" value="1"/>
</dbReference>
<evidence type="ECO:0000313" key="6">
    <source>
        <dbReference type="Proteomes" id="UP000321805"/>
    </source>
</evidence>
<feature type="compositionally biased region" description="Low complexity" evidence="3">
    <location>
        <begin position="114"/>
        <end position="128"/>
    </location>
</feature>
<dbReference type="InterPro" id="IPR010290">
    <property type="entry name" value="TM_effector"/>
</dbReference>
<name>A0A5B8UCH4_9ACTN</name>
<keyword evidence="1" id="KW-0813">Transport</keyword>
<gene>
    <name evidence="5" type="ORF">FSW04_09940</name>
</gene>
<reference evidence="5 6" key="1">
    <citation type="journal article" date="2018" name="J. Microbiol.">
        <title>Baekduia soli gen. nov., sp. nov., a novel bacterium isolated from the soil of Baekdu Mountain and proposal of a novel family name, Baekduiaceae fam. nov.</title>
        <authorList>
            <person name="An D.S."/>
            <person name="Siddiqi M.Z."/>
            <person name="Kim K.H."/>
            <person name="Yu H.S."/>
            <person name="Im W.T."/>
        </authorList>
    </citation>
    <scope>NUCLEOTIDE SEQUENCE [LARGE SCALE GENOMIC DNA]</scope>
    <source>
        <strain evidence="5 6">BR7-21</strain>
    </source>
</reference>
<feature type="compositionally biased region" description="Basic residues" evidence="3">
    <location>
        <begin position="169"/>
        <end position="192"/>
    </location>
</feature>
<feature type="compositionally biased region" description="Low complexity" evidence="3">
    <location>
        <begin position="193"/>
        <end position="205"/>
    </location>
</feature>
<feature type="region of interest" description="Disordered" evidence="3">
    <location>
        <begin position="82"/>
        <end position="227"/>
    </location>
</feature>
<keyword evidence="4" id="KW-0472">Membrane</keyword>
<accession>A0A5B8UCH4</accession>
<evidence type="ECO:0000313" key="5">
    <source>
        <dbReference type="EMBL" id="QEC50720.1"/>
    </source>
</evidence>
<protein>
    <recommendedName>
        <fullName evidence="7">MFS transporter</fullName>
    </recommendedName>
</protein>
<keyword evidence="2" id="KW-1003">Cell membrane</keyword>
<dbReference type="KEGG" id="bsol:FSW04_09940"/>
<evidence type="ECO:0000256" key="2">
    <source>
        <dbReference type="ARBA" id="ARBA00022475"/>
    </source>
</evidence>
<sequence>MPRRDAAGRHRDDGAAIVFLMVGGVASDRLERRWILVAADALRALAVALLAGLGFGGLLAVWHVVALASLYGVGSAFHAPRAGGGAGAAAGRARRGGRGRRDGCRRLVVRRPRGGVAARPAPRVAVGHVRQRGDRLPAAPGALSTMASRPAPRPDPHALLTPRAAPSARCRRRRRRRPRRAGRGSPPRRPRSRGSAARTRTPGPARARRCRPPAPAARSRTGAAGRA</sequence>
<dbReference type="EMBL" id="CP042430">
    <property type="protein sequence ID" value="QEC50720.1"/>
    <property type="molecule type" value="Genomic_DNA"/>
</dbReference>
<feature type="compositionally biased region" description="Low complexity" evidence="3">
    <location>
        <begin position="216"/>
        <end position="227"/>
    </location>
</feature>
<keyword evidence="4" id="KW-1133">Transmembrane helix</keyword>
<evidence type="ECO:0000256" key="1">
    <source>
        <dbReference type="ARBA" id="ARBA00022448"/>
    </source>
</evidence>
<feature type="transmembrane region" description="Helical" evidence="4">
    <location>
        <begin position="42"/>
        <end position="65"/>
    </location>
</feature>
<dbReference type="Proteomes" id="UP000321805">
    <property type="component" value="Chromosome"/>
</dbReference>
<evidence type="ECO:0008006" key="7">
    <source>
        <dbReference type="Google" id="ProtNLM"/>
    </source>
</evidence>
<evidence type="ECO:0000256" key="3">
    <source>
        <dbReference type="SAM" id="MobiDB-lite"/>
    </source>
</evidence>
<proteinExistence type="predicted"/>
<dbReference type="AlphaFoldDB" id="A0A5B8UCH4"/>
<keyword evidence="6" id="KW-1185">Reference proteome</keyword>